<keyword evidence="4" id="KW-0808">Transferase</keyword>
<sequence>MSEHMKLERGEIYESGFRLDEDLTVIDHLGGTRKVDIYLCRSSALKMQVACKILRPEFCVHFKSLEAVIKEGELLSRMDHPNVMRGHSFELEPAPRIVMDYVGGSDLKSAFFTGNFAAFPLAEALSLVRQLADGLEHVHAQGVLHLDVKPSNILYADGRAVLIDFSVAREFDIEDLPRDNAGTRDWMAPEQTNRETVGPYTDVYGLGVVMYQLLTGGELPYKTVEVADDSSSSSDESSSSSSSSGSSDSSSSGSGGSVNKVPNYDVAPVHPSDIDSSVSREVGDIALRAVSVRVEERYGTPGEFGEALGGVGG</sequence>
<dbReference type="SMART" id="SM00220">
    <property type="entry name" value="S_TKc"/>
    <property type="match status" value="1"/>
</dbReference>
<dbReference type="AlphaFoldDB" id="A0AAJ5ZC15"/>
<dbReference type="Pfam" id="PF00069">
    <property type="entry name" value="Pkinase"/>
    <property type="match status" value="1"/>
</dbReference>
<dbReference type="PROSITE" id="PS00108">
    <property type="entry name" value="PROTEIN_KINASE_ST"/>
    <property type="match status" value="1"/>
</dbReference>
<dbReference type="Proteomes" id="UP001321249">
    <property type="component" value="Unassembled WGS sequence"/>
</dbReference>
<evidence type="ECO:0000313" key="4">
    <source>
        <dbReference type="EMBL" id="WFG38592.1"/>
    </source>
</evidence>
<dbReference type="SUPFAM" id="SSF56112">
    <property type="entry name" value="Protein kinase-like (PK-like)"/>
    <property type="match status" value="1"/>
</dbReference>
<evidence type="ECO:0000313" key="3">
    <source>
        <dbReference type="EMBL" id="MDG0867182.1"/>
    </source>
</evidence>
<reference evidence="4" key="2">
    <citation type="journal article" date="2023" name="Nat. Commun.">
        <title>Cultivation of marine bacteria of the SAR202 clade.</title>
        <authorList>
            <person name="Lim Y."/>
            <person name="Seo J.H."/>
            <person name="Giovannoni S.J."/>
            <person name="Kang I."/>
            <person name="Cho J.C."/>
        </authorList>
    </citation>
    <scope>NUCLEOTIDE SEQUENCE</scope>
    <source>
        <strain evidence="4">JH1073</strain>
    </source>
</reference>
<feature type="compositionally biased region" description="Low complexity" evidence="1">
    <location>
        <begin position="229"/>
        <end position="252"/>
    </location>
</feature>
<evidence type="ECO:0000313" key="5">
    <source>
        <dbReference type="Proteomes" id="UP001219901"/>
    </source>
</evidence>
<dbReference type="InterPro" id="IPR000719">
    <property type="entry name" value="Prot_kinase_dom"/>
</dbReference>
<reference evidence="5 6" key="1">
    <citation type="submission" date="2019-11" db="EMBL/GenBank/DDBJ databases">
        <authorList>
            <person name="Cho J.-C."/>
        </authorList>
    </citation>
    <scope>NUCLEOTIDE SEQUENCE [LARGE SCALE GENOMIC DNA]</scope>
    <source>
        <strain evidence="4 5">JH1073</strain>
        <strain evidence="3 6">JH702</strain>
    </source>
</reference>
<dbReference type="EMBL" id="CP046147">
    <property type="protein sequence ID" value="WFG38592.1"/>
    <property type="molecule type" value="Genomic_DNA"/>
</dbReference>
<dbReference type="PROSITE" id="PS50011">
    <property type="entry name" value="PROTEIN_KINASE_DOM"/>
    <property type="match status" value="1"/>
</dbReference>
<protein>
    <submittedName>
        <fullName evidence="4">Protein kinase</fullName>
    </submittedName>
</protein>
<feature type="region of interest" description="Disordered" evidence="1">
    <location>
        <begin position="226"/>
        <end position="281"/>
    </location>
</feature>
<name>A0AAJ5ZC15_9CHLR</name>
<proteinExistence type="predicted"/>
<dbReference type="EMBL" id="WMBE01000002">
    <property type="protein sequence ID" value="MDG0867182.1"/>
    <property type="molecule type" value="Genomic_DNA"/>
</dbReference>
<dbReference type="InterPro" id="IPR011009">
    <property type="entry name" value="Kinase-like_dom_sf"/>
</dbReference>
<dbReference type="InterPro" id="IPR008271">
    <property type="entry name" value="Ser/Thr_kinase_AS"/>
</dbReference>
<reference evidence="5" key="3">
    <citation type="submission" date="2023-06" db="EMBL/GenBank/DDBJ databases">
        <title>Pangenomics reveal diversification of enzyme families and niche specialization in globally abundant SAR202 bacteria.</title>
        <authorList>
            <person name="Saw J.H.W."/>
        </authorList>
    </citation>
    <scope>NUCLEOTIDE SEQUENCE [LARGE SCALE GENOMIC DNA]</scope>
    <source>
        <strain evidence="5">JH1073</strain>
    </source>
</reference>
<feature type="domain" description="Protein kinase" evidence="2">
    <location>
        <begin position="23"/>
        <end position="309"/>
    </location>
</feature>
<evidence type="ECO:0000313" key="6">
    <source>
        <dbReference type="Proteomes" id="UP001321249"/>
    </source>
</evidence>
<gene>
    <name evidence="3" type="ORF">GKO46_08870</name>
    <name evidence="4" type="ORF">GKO48_02875</name>
</gene>
<keyword evidence="5" id="KW-1185">Reference proteome</keyword>
<dbReference type="Proteomes" id="UP001219901">
    <property type="component" value="Chromosome"/>
</dbReference>
<accession>A0AAJ5ZC15</accession>
<dbReference type="PANTHER" id="PTHR24347">
    <property type="entry name" value="SERINE/THREONINE-PROTEIN KINASE"/>
    <property type="match status" value="1"/>
</dbReference>
<dbReference type="CDD" id="cd14014">
    <property type="entry name" value="STKc_PknB_like"/>
    <property type="match status" value="1"/>
</dbReference>
<evidence type="ECO:0000256" key="1">
    <source>
        <dbReference type="SAM" id="MobiDB-lite"/>
    </source>
</evidence>
<dbReference type="Gene3D" id="1.10.510.10">
    <property type="entry name" value="Transferase(Phosphotransferase) domain 1"/>
    <property type="match status" value="1"/>
</dbReference>
<organism evidence="4 5">
    <name type="scientific">Candidatus Lucifugimonas marina</name>
    <dbReference type="NCBI Taxonomy" id="3038979"/>
    <lineage>
        <taxon>Bacteria</taxon>
        <taxon>Bacillati</taxon>
        <taxon>Chloroflexota</taxon>
        <taxon>Dehalococcoidia</taxon>
        <taxon>SAR202 cluster</taxon>
        <taxon>Candidatus Lucifugimonadales</taxon>
        <taxon>Candidatus Lucifugimonadaceae</taxon>
        <taxon>Candidatus Lucifugimonas</taxon>
    </lineage>
</organism>
<dbReference type="GO" id="GO:0004672">
    <property type="term" value="F:protein kinase activity"/>
    <property type="evidence" value="ECO:0007669"/>
    <property type="project" value="InterPro"/>
</dbReference>
<dbReference type="GO" id="GO:0005524">
    <property type="term" value="F:ATP binding"/>
    <property type="evidence" value="ECO:0007669"/>
    <property type="project" value="InterPro"/>
</dbReference>
<keyword evidence="4" id="KW-0418">Kinase</keyword>
<dbReference type="RefSeq" id="WP_342825263.1">
    <property type="nucleotide sequence ID" value="NZ_CP046146.1"/>
</dbReference>
<evidence type="ECO:0000259" key="2">
    <source>
        <dbReference type="PROSITE" id="PS50011"/>
    </source>
</evidence>